<organism evidence="8 9">
    <name type="scientific">Amphritea atlantica</name>
    <dbReference type="NCBI Taxonomy" id="355243"/>
    <lineage>
        <taxon>Bacteria</taxon>
        <taxon>Pseudomonadati</taxon>
        <taxon>Pseudomonadota</taxon>
        <taxon>Gammaproteobacteria</taxon>
        <taxon>Oceanospirillales</taxon>
        <taxon>Oceanospirillaceae</taxon>
        <taxon>Amphritea</taxon>
    </lineage>
</organism>
<keyword evidence="1" id="KW-0678">Repressor</keyword>
<dbReference type="SMART" id="SM00345">
    <property type="entry name" value="HTH_GNTR"/>
    <property type="match status" value="1"/>
</dbReference>
<dbReference type="InterPro" id="IPR000524">
    <property type="entry name" value="Tscrpt_reg_HTH_GntR"/>
</dbReference>
<keyword evidence="2" id="KW-0805">Transcription regulation</keyword>
<dbReference type="Pfam" id="PF07729">
    <property type="entry name" value="FCD"/>
    <property type="match status" value="1"/>
</dbReference>
<dbReference type="SUPFAM" id="SSF46785">
    <property type="entry name" value="Winged helix' DNA-binding domain"/>
    <property type="match status" value="1"/>
</dbReference>
<dbReference type="STRING" id="355243.SAMN03080615_04116"/>
<sequence>MAGGDGQMAYQRVKQPKISDVIMGQLEEMVLEGTLKPGQKLPPERELAKQFEVSRPSLREAIQKLAAKGVLVSRQGGGTYISEDLGKAFSDPLLELFKTHPEAQYDLLEFRHALEGVSAYYAALRSTPADKEHIRARYDALQGFHDRKEFDKEVYADVDFHLAIAEATHNMVLLHMMRALFSLLRQHIWENLQDIYPKSDIRGKIHLQHSVLMEAILAGEPEKARKAAHDHLAYVEDALLEQGKENTRLKRALRRADVTTL</sequence>
<feature type="domain" description="HTH gntR-type" evidence="7">
    <location>
        <begin position="16"/>
        <end position="84"/>
    </location>
</feature>
<evidence type="ECO:0000256" key="6">
    <source>
        <dbReference type="ARBA" id="ARBA00039592"/>
    </source>
</evidence>
<dbReference type="InterPro" id="IPR008920">
    <property type="entry name" value="TF_FadR/GntR_C"/>
</dbReference>
<dbReference type="Gene3D" id="1.10.10.10">
    <property type="entry name" value="Winged helix-like DNA-binding domain superfamily/Winged helix DNA-binding domain"/>
    <property type="match status" value="1"/>
</dbReference>
<evidence type="ECO:0000256" key="4">
    <source>
        <dbReference type="ARBA" id="ARBA00023163"/>
    </source>
</evidence>
<keyword evidence="9" id="KW-1185">Reference proteome</keyword>
<evidence type="ECO:0000256" key="1">
    <source>
        <dbReference type="ARBA" id="ARBA00022491"/>
    </source>
</evidence>
<dbReference type="GO" id="GO:0003677">
    <property type="term" value="F:DNA binding"/>
    <property type="evidence" value="ECO:0007669"/>
    <property type="project" value="UniProtKB-KW"/>
</dbReference>
<dbReference type="FunFam" id="1.10.10.10:FF:000048">
    <property type="entry name" value="Pyruvate dehydrogenase complex transcriptional repressor"/>
    <property type="match status" value="1"/>
</dbReference>
<dbReference type="GO" id="GO:0003700">
    <property type="term" value="F:DNA-binding transcription factor activity"/>
    <property type="evidence" value="ECO:0007669"/>
    <property type="project" value="InterPro"/>
</dbReference>
<dbReference type="PROSITE" id="PS50949">
    <property type="entry name" value="HTH_GNTR"/>
    <property type="match status" value="1"/>
</dbReference>
<dbReference type="NCBIfam" id="NF007001">
    <property type="entry name" value="PRK09464.1"/>
    <property type="match status" value="1"/>
</dbReference>
<evidence type="ECO:0000256" key="2">
    <source>
        <dbReference type="ARBA" id="ARBA00023015"/>
    </source>
</evidence>
<dbReference type="EMBL" id="FOGB01000019">
    <property type="protein sequence ID" value="SER15165.1"/>
    <property type="molecule type" value="Genomic_DNA"/>
</dbReference>
<dbReference type="CDD" id="cd07377">
    <property type="entry name" value="WHTH_GntR"/>
    <property type="match status" value="1"/>
</dbReference>
<dbReference type="InterPro" id="IPR036390">
    <property type="entry name" value="WH_DNA-bd_sf"/>
</dbReference>
<keyword evidence="4" id="KW-0804">Transcription</keyword>
<dbReference type="Pfam" id="PF00392">
    <property type="entry name" value="GntR"/>
    <property type="match status" value="1"/>
</dbReference>
<accession>A0A1H9LVF5</accession>
<evidence type="ECO:0000313" key="9">
    <source>
        <dbReference type="Proteomes" id="UP000198749"/>
    </source>
</evidence>
<dbReference type="InterPro" id="IPR011711">
    <property type="entry name" value="GntR_C"/>
</dbReference>
<keyword evidence="3" id="KW-0238">DNA-binding</keyword>
<dbReference type="AlphaFoldDB" id="A0A1H9LVF5"/>
<dbReference type="SMART" id="SM00895">
    <property type="entry name" value="FCD"/>
    <property type="match status" value="1"/>
</dbReference>
<name>A0A1H9LVF5_9GAMM</name>
<evidence type="ECO:0000313" key="8">
    <source>
        <dbReference type="EMBL" id="SER15165.1"/>
    </source>
</evidence>
<dbReference type="PANTHER" id="PTHR43537:SF34">
    <property type="entry name" value="PYRUVATE DEHYDROGENASE COMPLEX REPRESSOR"/>
    <property type="match status" value="1"/>
</dbReference>
<dbReference type="Proteomes" id="UP000198749">
    <property type="component" value="Unassembled WGS sequence"/>
</dbReference>
<dbReference type="SUPFAM" id="SSF48008">
    <property type="entry name" value="GntR ligand-binding domain-like"/>
    <property type="match status" value="1"/>
</dbReference>
<proteinExistence type="predicted"/>
<protein>
    <recommendedName>
        <fullName evidence="6">Pyruvate dehydrogenase complex repressor</fullName>
    </recommendedName>
</protein>
<reference evidence="9" key="1">
    <citation type="submission" date="2016-10" db="EMBL/GenBank/DDBJ databases">
        <authorList>
            <person name="Varghese N."/>
            <person name="Submissions S."/>
        </authorList>
    </citation>
    <scope>NUCLEOTIDE SEQUENCE [LARGE SCALE GENOMIC DNA]</scope>
    <source>
        <strain evidence="9">DSM 18887</strain>
    </source>
</reference>
<dbReference type="PRINTS" id="PR00035">
    <property type="entry name" value="HTHGNTR"/>
</dbReference>
<dbReference type="Gene3D" id="1.20.120.530">
    <property type="entry name" value="GntR ligand-binding domain-like"/>
    <property type="match status" value="1"/>
</dbReference>
<dbReference type="InterPro" id="IPR036388">
    <property type="entry name" value="WH-like_DNA-bd_sf"/>
</dbReference>
<comment type="function">
    <text evidence="5">Transcriptional repressor for the pyruvate dehydrogenase complex genes aceEF and lpd.</text>
</comment>
<evidence type="ECO:0000256" key="5">
    <source>
        <dbReference type="ARBA" id="ARBA00037357"/>
    </source>
</evidence>
<dbReference type="PANTHER" id="PTHR43537">
    <property type="entry name" value="TRANSCRIPTIONAL REGULATOR, GNTR FAMILY"/>
    <property type="match status" value="1"/>
</dbReference>
<evidence type="ECO:0000256" key="3">
    <source>
        <dbReference type="ARBA" id="ARBA00023125"/>
    </source>
</evidence>
<evidence type="ECO:0000259" key="7">
    <source>
        <dbReference type="PROSITE" id="PS50949"/>
    </source>
</evidence>
<gene>
    <name evidence="8" type="ORF">SAMN03080615_04116</name>
</gene>